<evidence type="ECO:0000256" key="4">
    <source>
        <dbReference type="ARBA" id="ARBA00023004"/>
    </source>
</evidence>
<dbReference type="PANTHER" id="PTHR43342:SF2">
    <property type="entry name" value="POTENTIAL NAD-REDUCING HYDROGENASE SUBUNIT"/>
    <property type="match status" value="1"/>
</dbReference>
<dbReference type="InterPro" id="IPR036249">
    <property type="entry name" value="Thioredoxin-like_sf"/>
</dbReference>
<dbReference type="InterPro" id="IPR002023">
    <property type="entry name" value="NuoE-like"/>
</dbReference>
<dbReference type="AlphaFoldDB" id="A0A3P3XIC4"/>
<evidence type="ECO:0000256" key="1">
    <source>
        <dbReference type="ARBA" id="ARBA00010643"/>
    </source>
</evidence>
<keyword evidence="5 7" id="KW-0411">Iron-sulfur</keyword>
<comment type="cofactor">
    <cofactor evidence="7">
        <name>[2Fe-2S] cluster</name>
        <dbReference type="ChEBI" id="CHEBI:190135"/>
    </cofactor>
    <text evidence="7">Binds 1 [2Fe-2S] cluster.</text>
</comment>
<dbReference type="PROSITE" id="PS01099">
    <property type="entry name" value="COMPLEX1_24K"/>
    <property type="match status" value="1"/>
</dbReference>
<evidence type="ECO:0000256" key="5">
    <source>
        <dbReference type="ARBA" id="ARBA00023014"/>
    </source>
</evidence>
<dbReference type="PANTHER" id="PTHR43342">
    <property type="entry name" value="NADH-QUINONE OXIDOREDUCTASE, E SUBUNIT"/>
    <property type="match status" value="1"/>
</dbReference>
<keyword evidence="8" id="KW-0560">Oxidoreductase</keyword>
<dbReference type="GO" id="GO:0046872">
    <property type="term" value="F:metal ion binding"/>
    <property type="evidence" value="ECO:0007669"/>
    <property type="project" value="UniProtKB-KW"/>
</dbReference>
<evidence type="ECO:0000313" key="8">
    <source>
        <dbReference type="EMBL" id="SLM12708.1"/>
    </source>
</evidence>
<dbReference type="Pfam" id="PF01257">
    <property type="entry name" value="2Fe-2S_thioredx"/>
    <property type="match status" value="1"/>
</dbReference>
<dbReference type="InterPro" id="IPR041921">
    <property type="entry name" value="NuoE_N"/>
</dbReference>
<dbReference type="CDD" id="cd03064">
    <property type="entry name" value="TRX_Fd_NuoE"/>
    <property type="match status" value="1"/>
</dbReference>
<accession>A0A3P3XIC4</accession>
<protein>
    <submittedName>
        <fullName evidence="8">NADP-reducing hydrogenase subunit HndA</fullName>
        <ecNumber evidence="8">1.12.1.3</ecNumber>
    </submittedName>
</protein>
<feature type="binding site" evidence="7">
    <location>
        <position position="82"/>
    </location>
    <ligand>
        <name>[2Fe-2S] cluster</name>
        <dbReference type="ChEBI" id="CHEBI:190135"/>
    </ligand>
</feature>
<comment type="similarity">
    <text evidence="1">Belongs to the complex I 24 kDa subunit family.</text>
</comment>
<dbReference type="Gene3D" id="1.10.10.1590">
    <property type="entry name" value="NADH-quinone oxidoreductase subunit E"/>
    <property type="match status" value="1"/>
</dbReference>
<dbReference type="GO" id="GO:0051537">
    <property type="term" value="F:2 iron, 2 sulfur cluster binding"/>
    <property type="evidence" value="ECO:0007669"/>
    <property type="project" value="UniProtKB-KW"/>
</dbReference>
<dbReference type="EMBL" id="FWDM01000019">
    <property type="protein sequence ID" value="SLM12708.1"/>
    <property type="molecule type" value="Genomic_DNA"/>
</dbReference>
<evidence type="ECO:0000256" key="2">
    <source>
        <dbReference type="ARBA" id="ARBA00022714"/>
    </source>
</evidence>
<keyword evidence="2 7" id="KW-0001">2Fe-2S</keyword>
<keyword evidence="3 7" id="KW-0479">Metal-binding</keyword>
<dbReference type="SUPFAM" id="SSF52833">
    <property type="entry name" value="Thioredoxin-like"/>
    <property type="match status" value="1"/>
</dbReference>
<dbReference type="GO" id="GO:0050583">
    <property type="term" value="F:hydrogen dehydrogenase (NADP+) activity"/>
    <property type="evidence" value="ECO:0007669"/>
    <property type="project" value="UniProtKB-EC"/>
</dbReference>
<feature type="binding site" evidence="7">
    <location>
        <position position="127"/>
    </location>
    <ligand>
        <name>[2Fe-2S] cluster</name>
        <dbReference type="ChEBI" id="CHEBI:190135"/>
    </ligand>
</feature>
<dbReference type="Gene3D" id="3.40.30.10">
    <property type="entry name" value="Glutaredoxin"/>
    <property type="match status" value="1"/>
</dbReference>
<evidence type="ECO:0000256" key="7">
    <source>
        <dbReference type="PIRSR" id="PIRSR000216-1"/>
    </source>
</evidence>
<evidence type="ECO:0000256" key="3">
    <source>
        <dbReference type="ARBA" id="ARBA00022723"/>
    </source>
</evidence>
<dbReference type="PIRSF" id="PIRSF000216">
    <property type="entry name" value="NADH_DH_24kDa"/>
    <property type="match status" value="1"/>
</dbReference>
<comment type="cofactor">
    <cofactor evidence="6">
        <name>[2Fe-2S] cluster</name>
        <dbReference type="ChEBI" id="CHEBI:190135"/>
    </cofactor>
</comment>
<dbReference type="EC" id="1.12.1.3" evidence="8"/>
<proteinExistence type="inferred from homology"/>
<feature type="binding site" evidence="7">
    <location>
        <position position="123"/>
    </location>
    <ligand>
        <name>[2Fe-2S] cluster</name>
        <dbReference type="ChEBI" id="CHEBI:190135"/>
    </ligand>
</feature>
<sequence length="158" mass="17656">MVAGDIEFSTELQAYIDEWCKKEGGLVMMLHRIQHEFGYIPRAAAEKLSRISGIPLAKIYGVITFYHFFKTTKPGKHRIAVCMGTACYLKGGQDLLEETRSILSIEPDEVTDDGLFSIDEVRCLGCCGLAPVMMIDDEVHGKLAKEQLPDIIAKYRAL</sequence>
<dbReference type="InterPro" id="IPR028431">
    <property type="entry name" value="NADP_DH_HndA-like"/>
</dbReference>
<keyword evidence="4 7" id="KW-0408">Iron</keyword>
<organism evidence="8">
    <name type="scientific">uncultured spirochete</name>
    <dbReference type="NCBI Taxonomy" id="156406"/>
    <lineage>
        <taxon>Bacteria</taxon>
        <taxon>Pseudomonadati</taxon>
        <taxon>Spirochaetota</taxon>
        <taxon>Spirochaetia</taxon>
        <taxon>Spirochaetales</taxon>
        <taxon>environmental samples</taxon>
    </lineage>
</organism>
<feature type="binding site" evidence="7">
    <location>
        <position position="87"/>
    </location>
    <ligand>
        <name>[2Fe-2S] cluster</name>
        <dbReference type="ChEBI" id="CHEBI:190135"/>
    </ligand>
</feature>
<name>A0A3P3XIC4_9SPIR</name>
<gene>
    <name evidence="8" type="primary">hndA</name>
    <name evidence="8" type="ORF">SPIROBIBN47_260017</name>
</gene>
<evidence type="ECO:0000256" key="6">
    <source>
        <dbReference type="ARBA" id="ARBA00034078"/>
    </source>
</evidence>
<reference evidence="8" key="1">
    <citation type="submission" date="2017-02" db="EMBL/GenBank/DDBJ databases">
        <authorList>
            <person name="Regsiter A."/>
            <person name="William W."/>
        </authorList>
    </citation>
    <scope>NUCLEOTIDE SEQUENCE</scope>
    <source>
        <strain evidence="8">Bib</strain>
    </source>
</reference>
<dbReference type="InterPro" id="IPR042128">
    <property type="entry name" value="NuoE_dom"/>
</dbReference>